<dbReference type="EMBL" id="CAXJRC010000042">
    <property type="protein sequence ID" value="CAL2107870.1"/>
    <property type="molecule type" value="Genomic_DNA"/>
</dbReference>
<dbReference type="PROSITE" id="PS51352">
    <property type="entry name" value="THIOREDOXIN_2"/>
    <property type="match status" value="1"/>
</dbReference>
<proteinExistence type="predicted"/>
<dbReference type="SUPFAM" id="SSF52833">
    <property type="entry name" value="Thioredoxin-like"/>
    <property type="match status" value="1"/>
</dbReference>
<dbReference type="PANTHER" id="PTHR42852:SF6">
    <property type="entry name" value="THIOL:DISULFIDE INTERCHANGE PROTEIN DSBE"/>
    <property type="match status" value="1"/>
</dbReference>
<reference evidence="6 7" key="1">
    <citation type="submission" date="2024-05" db="EMBL/GenBank/DDBJ databases">
        <authorList>
            <person name="Duchaud E."/>
        </authorList>
    </citation>
    <scope>NUCLEOTIDE SEQUENCE [LARGE SCALE GENOMIC DNA]</scope>
    <source>
        <strain evidence="6">Ena-SAMPLE-TAB-13-05-2024-13:56:06:370-140305</strain>
    </source>
</reference>
<name>A0ABM9PQ32_9FLAO</name>
<dbReference type="InterPro" id="IPR013766">
    <property type="entry name" value="Thioredoxin_domain"/>
</dbReference>
<dbReference type="Proteomes" id="UP001497602">
    <property type="component" value="Unassembled WGS sequence"/>
</dbReference>
<evidence type="ECO:0000256" key="1">
    <source>
        <dbReference type="ARBA" id="ARBA00004196"/>
    </source>
</evidence>
<feature type="domain" description="Thioredoxin" evidence="5">
    <location>
        <begin position="301"/>
        <end position="444"/>
    </location>
</feature>
<evidence type="ECO:0000313" key="6">
    <source>
        <dbReference type="EMBL" id="CAL2107870.1"/>
    </source>
</evidence>
<evidence type="ECO:0000256" key="2">
    <source>
        <dbReference type="ARBA" id="ARBA00022748"/>
    </source>
</evidence>
<organism evidence="6 7">
    <name type="scientific">Tenacibaculum vairaonense</name>
    <dbReference type="NCBI Taxonomy" id="3137860"/>
    <lineage>
        <taxon>Bacteria</taxon>
        <taxon>Pseudomonadati</taxon>
        <taxon>Bacteroidota</taxon>
        <taxon>Flavobacteriia</taxon>
        <taxon>Flavobacteriales</taxon>
        <taxon>Flavobacteriaceae</taxon>
        <taxon>Tenacibaculum</taxon>
    </lineage>
</organism>
<gene>
    <name evidence="6" type="ORF">T190115A13A_50112</name>
</gene>
<dbReference type="InterPro" id="IPR050553">
    <property type="entry name" value="Thioredoxin_ResA/DsbE_sf"/>
</dbReference>
<dbReference type="PROSITE" id="PS00194">
    <property type="entry name" value="THIOREDOXIN_1"/>
    <property type="match status" value="1"/>
</dbReference>
<accession>A0ABM9PQ32</accession>
<evidence type="ECO:0000259" key="5">
    <source>
        <dbReference type="PROSITE" id="PS51352"/>
    </source>
</evidence>
<keyword evidence="4" id="KW-0676">Redox-active center</keyword>
<dbReference type="Pfam" id="PF00578">
    <property type="entry name" value="AhpC-TSA"/>
    <property type="match status" value="1"/>
</dbReference>
<keyword evidence="3" id="KW-1015">Disulfide bond</keyword>
<dbReference type="CDD" id="cd02966">
    <property type="entry name" value="TlpA_like_family"/>
    <property type="match status" value="1"/>
</dbReference>
<dbReference type="PANTHER" id="PTHR42852">
    <property type="entry name" value="THIOL:DISULFIDE INTERCHANGE PROTEIN DSBE"/>
    <property type="match status" value="1"/>
</dbReference>
<sequence length="444" mass="51726">MKKVHFILAILCCSVVLGQQIKGKVKNMSKDTNFSLRTITEKTIKEIKVDNEGNFDTGNIEIKEGYYILRKNNELVYLYLKKEDNLNIQFDAADLIQSVVFSGKGAEINTYLIDKRKLYINRKKDTKKFYEGDENDYLKKITQLNNDIRKMLLDSNLDKQFTEKETINLEYGFLLEVFNYKNLQKFYFGKEVTPSEAFLSPLKGVDFDAETLYNDYPSYKNLTSSRWKKVIEKANNFDDMDAIFRSIKTRALKVDVLISFYYAIAKDPLKAENYYQLIKKYVRNEAFLKDAKKKLASVTTTVKGKKSPNFSFENIDGNKVQLKDFKGKYVFIDVWATWCLPCLQQIPYLKKLEERFEGKNIVFVGISVDRKDKYSLWKETIEAKKMKGIQLFADKSFESDFIVAYGIMSIPRFILIDPEGKIVDSHMTKPSEKQTEETLKGLLK</sequence>
<dbReference type="InterPro" id="IPR017937">
    <property type="entry name" value="Thioredoxin_CS"/>
</dbReference>
<keyword evidence="7" id="KW-1185">Reference proteome</keyword>
<evidence type="ECO:0000313" key="7">
    <source>
        <dbReference type="Proteomes" id="UP001497602"/>
    </source>
</evidence>
<comment type="caution">
    <text evidence="6">The sequence shown here is derived from an EMBL/GenBank/DDBJ whole genome shotgun (WGS) entry which is preliminary data.</text>
</comment>
<protein>
    <submittedName>
        <fullName evidence="6">Cytochrome c biogenesis protein CcmG, thiol:disulfide interchange protein DsbE</fullName>
    </submittedName>
</protein>
<keyword evidence="2" id="KW-0201">Cytochrome c-type biogenesis</keyword>
<dbReference type="RefSeq" id="WP_348739466.1">
    <property type="nucleotide sequence ID" value="NZ_CAXJRC010000042.1"/>
</dbReference>
<comment type="subcellular location">
    <subcellularLocation>
        <location evidence="1">Cell envelope</location>
    </subcellularLocation>
</comment>
<evidence type="ECO:0000256" key="3">
    <source>
        <dbReference type="ARBA" id="ARBA00023157"/>
    </source>
</evidence>
<dbReference type="InterPro" id="IPR036249">
    <property type="entry name" value="Thioredoxin-like_sf"/>
</dbReference>
<evidence type="ECO:0000256" key="4">
    <source>
        <dbReference type="ARBA" id="ARBA00023284"/>
    </source>
</evidence>
<dbReference type="InterPro" id="IPR000866">
    <property type="entry name" value="AhpC/TSA"/>
</dbReference>
<dbReference type="Gene3D" id="3.40.30.10">
    <property type="entry name" value="Glutaredoxin"/>
    <property type="match status" value="1"/>
</dbReference>